<dbReference type="InterPro" id="IPR017452">
    <property type="entry name" value="GPCR_Rhodpsn_7TM"/>
</dbReference>
<feature type="transmembrane region" description="Helical" evidence="8">
    <location>
        <begin position="168"/>
        <end position="187"/>
    </location>
</feature>
<keyword evidence="5 8" id="KW-0472">Membrane</keyword>
<evidence type="ECO:0000256" key="5">
    <source>
        <dbReference type="ARBA" id="ARBA00023136"/>
    </source>
</evidence>
<name>A0AAV2GXU4_LYMST</name>
<evidence type="ECO:0000313" key="11">
    <source>
        <dbReference type="Proteomes" id="UP001497497"/>
    </source>
</evidence>
<sequence length="301" mass="32697">VVGVLGALANIVNIIVFAKQSFNSSVNVNLLCLSIADFGSLASLSWKSLSYIHVLLSWDLSYLGTDVIYVLAAVSRGTFTRIAWWITTLITFERCLCIAMPLKIKHIVTPRSSTLALCLILLVALAGVSPFLIARRIGDVSTGNSTAVGFYYAENGPYLESISTTYSVVAQLGSYILNAACTGVIILQLRVKSTWRKGCGLAVGLNHARELRDKRIAKMISSISSLFIVCSFANCVSLVLVIAKVPGYSDAFASPTFLAVQEATITLEAVSSSVTNLVYYSMSSKYRETFDETFLHKTESR</sequence>
<evidence type="ECO:0000259" key="9">
    <source>
        <dbReference type="PROSITE" id="PS50262"/>
    </source>
</evidence>
<proteinExistence type="predicted"/>
<evidence type="ECO:0000256" key="1">
    <source>
        <dbReference type="ARBA" id="ARBA00004141"/>
    </source>
</evidence>
<feature type="domain" description="G-protein coupled receptors family 1 profile" evidence="9">
    <location>
        <begin position="9"/>
        <end position="279"/>
    </location>
</feature>
<evidence type="ECO:0000256" key="2">
    <source>
        <dbReference type="ARBA" id="ARBA00022692"/>
    </source>
</evidence>
<feature type="transmembrane region" description="Helical" evidence="8">
    <location>
        <begin position="219"/>
        <end position="243"/>
    </location>
</feature>
<keyword evidence="6" id="KW-0675">Receptor</keyword>
<keyword evidence="7" id="KW-0807">Transducer</keyword>
<evidence type="ECO:0000256" key="3">
    <source>
        <dbReference type="ARBA" id="ARBA00022989"/>
    </source>
</evidence>
<evidence type="ECO:0000256" key="4">
    <source>
        <dbReference type="ARBA" id="ARBA00023040"/>
    </source>
</evidence>
<dbReference type="EMBL" id="CAXITT010000001">
    <property type="protein sequence ID" value="CAL1525906.1"/>
    <property type="molecule type" value="Genomic_DNA"/>
</dbReference>
<protein>
    <recommendedName>
        <fullName evidence="9">G-protein coupled receptors family 1 profile domain-containing protein</fullName>
    </recommendedName>
</protein>
<gene>
    <name evidence="10" type="ORF">GSLYS_00000083001</name>
</gene>
<feature type="non-terminal residue" evidence="10">
    <location>
        <position position="301"/>
    </location>
</feature>
<accession>A0AAV2GXU4</accession>
<feature type="non-terminal residue" evidence="10">
    <location>
        <position position="1"/>
    </location>
</feature>
<dbReference type="SUPFAM" id="SSF81321">
    <property type="entry name" value="Family A G protein-coupled receptor-like"/>
    <property type="match status" value="1"/>
</dbReference>
<dbReference type="InterPro" id="IPR000276">
    <property type="entry name" value="GPCR_Rhodpsn"/>
</dbReference>
<dbReference type="PROSITE" id="PS50262">
    <property type="entry name" value="G_PROTEIN_RECEP_F1_2"/>
    <property type="match status" value="1"/>
</dbReference>
<dbReference type="Pfam" id="PF00001">
    <property type="entry name" value="7tm_1"/>
    <property type="match status" value="1"/>
</dbReference>
<dbReference type="GO" id="GO:0004930">
    <property type="term" value="F:G protein-coupled receptor activity"/>
    <property type="evidence" value="ECO:0007669"/>
    <property type="project" value="UniProtKB-KW"/>
</dbReference>
<keyword evidence="2 8" id="KW-0812">Transmembrane</keyword>
<reference evidence="10 11" key="1">
    <citation type="submission" date="2024-04" db="EMBL/GenBank/DDBJ databases">
        <authorList>
            <consortium name="Genoscope - CEA"/>
            <person name="William W."/>
        </authorList>
    </citation>
    <scope>NUCLEOTIDE SEQUENCE [LARGE SCALE GENOMIC DNA]</scope>
</reference>
<keyword evidence="4" id="KW-0297">G-protein coupled receptor</keyword>
<feature type="transmembrane region" description="Helical" evidence="8">
    <location>
        <begin position="114"/>
        <end position="133"/>
    </location>
</feature>
<evidence type="ECO:0000256" key="6">
    <source>
        <dbReference type="ARBA" id="ARBA00023170"/>
    </source>
</evidence>
<evidence type="ECO:0000313" key="10">
    <source>
        <dbReference type="EMBL" id="CAL1525906.1"/>
    </source>
</evidence>
<dbReference type="PANTHER" id="PTHR24243">
    <property type="entry name" value="G-PROTEIN COUPLED RECEPTOR"/>
    <property type="match status" value="1"/>
</dbReference>
<evidence type="ECO:0000256" key="7">
    <source>
        <dbReference type="ARBA" id="ARBA00023224"/>
    </source>
</evidence>
<keyword evidence="11" id="KW-1185">Reference proteome</keyword>
<comment type="caution">
    <text evidence="10">The sequence shown here is derived from an EMBL/GenBank/DDBJ whole genome shotgun (WGS) entry which is preliminary data.</text>
</comment>
<keyword evidence="3 8" id="KW-1133">Transmembrane helix</keyword>
<feature type="transmembrane region" description="Helical" evidence="8">
    <location>
        <begin position="263"/>
        <end position="280"/>
    </location>
</feature>
<comment type="subcellular location">
    <subcellularLocation>
        <location evidence="1">Membrane</location>
        <topology evidence="1">Multi-pass membrane protein</topology>
    </subcellularLocation>
</comment>
<organism evidence="10 11">
    <name type="scientific">Lymnaea stagnalis</name>
    <name type="common">Great pond snail</name>
    <name type="synonym">Helix stagnalis</name>
    <dbReference type="NCBI Taxonomy" id="6523"/>
    <lineage>
        <taxon>Eukaryota</taxon>
        <taxon>Metazoa</taxon>
        <taxon>Spiralia</taxon>
        <taxon>Lophotrochozoa</taxon>
        <taxon>Mollusca</taxon>
        <taxon>Gastropoda</taxon>
        <taxon>Heterobranchia</taxon>
        <taxon>Euthyneura</taxon>
        <taxon>Panpulmonata</taxon>
        <taxon>Hygrophila</taxon>
        <taxon>Lymnaeoidea</taxon>
        <taxon>Lymnaeidae</taxon>
        <taxon>Lymnaea</taxon>
    </lineage>
</organism>
<feature type="transmembrane region" description="Helical" evidence="8">
    <location>
        <begin position="51"/>
        <end position="70"/>
    </location>
</feature>
<dbReference type="Gene3D" id="1.20.1070.10">
    <property type="entry name" value="Rhodopsin 7-helix transmembrane proteins"/>
    <property type="match status" value="1"/>
</dbReference>
<dbReference type="AlphaFoldDB" id="A0AAV2GXU4"/>
<dbReference type="Proteomes" id="UP001497497">
    <property type="component" value="Unassembled WGS sequence"/>
</dbReference>
<dbReference type="PANTHER" id="PTHR24243:SF230">
    <property type="entry name" value="G-PROTEIN COUPLED RECEPTORS FAMILY 1 PROFILE DOMAIN-CONTAINING PROTEIN"/>
    <property type="match status" value="1"/>
</dbReference>
<evidence type="ECO:0000256" key="8">
    <source>
        <dbReference type="SAM" id="Phobius"/>
    </source>
</evidence>
<dbReference type="GO" id="GO:0005886">
    <property type="term" value="C:plasma membrane"/>
    <property type="evidence" value="ECO:0007669"/>
    <property type="project" value="TreeGrafter"/>
</dbReference>